<protein>
    <recommendedName>
        <fullName evidence="4">DNA gyrase subunit B</fullName>
    </recommendedName>
</protein>
<dbReference type="RefSeq" id="WP_095497267.1">
    <property type="nucleotide sequence ID" value="NZ_BSPO01000002.1"/>
</dbReference>
<dbReference type="EMBL" id="BSPO01000002">
    <property type="protein sequence ID" value="GLS83172.1"/>
    <property type="molecule type" value="Genomic_DNA"/>
</dbReference>
<keyword evidence="1" id="KW-0472">Membrane</keyword>
<comment type="caution">
    <text evidence="2">The sequence shown here is derived from an EMBL/GenBank/DDBJ whole genome shotgun (WGS) entry which is preliminary data.</text>
</comment>
<dbReference type="Proteomes" id="UP001157439">
    <property type="component" value="Unassembled WGS sequence"/>
</dbReference>
<keyword evidence="3" id="KW-1185">Reference proteome</keyword>
<keyword evidence="1" id="KW-1133">Transmembrane helix</keyword>
<evidence type="ECO:0000313" key="2">
    <source>
        <dbReference type="EMBL" id="GLS83172.1"/>
    </source>
</evidence>
<gene>
    <name evidence="2" type="ORF">GCM10007894_11490</name>
</gene>
<keyword evidence="1" id="KW-0812">Transmembrane</keyword>
<sequence>MKLVSVLGGILVALYPLLVFMGLSHDHGVWVFGLIFAVLCYRVVFSKAITAMAKLLRFGAAIGVVLVALGMLLKQQHWFLYYPVAINLVLATGFYISLRAKSPVITQLALLQDPNLDERGRHYTATLTKLWLVFFVINASIACATTFMSLNLWTLYNGLISYLLIGTLLGGEWLYRKWVLKV</sequence>
<name>A0AA37TRY0_9GAMM</name>
<dbReference type="AlphaFoldDB" id="A0AA37TRY0"/>
<accession>A0AA37TRY0</accession>
<proteinExistence type="predicted"/>
<reference evidence="2 3" key="1">
    <citation type="journal article" date="2014" name="Int. J. Syst. Evol. Microbiol.">
        <title>Complete genome sequence of Corynebacterium casei LMG S-19264T (=DSM 44701T), isolated from a smear-ripened cheese.</title>
        <authorList>
            <consortium name="US DOE Joint Genome Institute (JGI-PGF)"/>
            <person name="Walter F."/>
            <person name="Albersmeier A."/>
            <person name="Kalinowski J."/>
            <person name="Ruckert C."/>
        </authorList>
    </citation>
    <scope>NUCLEOTIDE SEQUENCE [LARGE SCALE GENOMIC DNA]</scope>
    <source>
        <strain evidence="2 3">NBRC 112785</strain>
    </source>
</reference>
<feature type="transmembrane region" description="Helical" evidence="1">
    <location>
        <begin position="159"/>
        <end position="175"/>
    </location>
</feature>
<evidence type="ECO:0000313" key="3">
    <source>
        <dbReference type="Proteomes" id="UP001157439"/>
    </source>
</evidence>
<feature type="transmembrane region" description="Helical" evidence="1">
    <location>
        <begin position="55"/>
        <end position="73"/>
    </location>
</feature>
<feature type="transmembrane region" description="Helical" evidence="1">
    <location>
        <begin position="79"/>
        <end position="98"/>
    </location>
</feature>
<organism evidence="2 3">
    <name type="scientific">Paraferrimonas haliotis</name>
    <dbReference type="NCBI Taxonomy" id="2013866"/>
    <lineage>
        <taxon>Bacteria</taxon>
        <taxon>Pseudomonadati</taxon>
        <taxon>Pseudomonadota</taxon>
        <taxon>Gammaproteobacteria</taxon>
        <taxon>Alteromonadales</taxon>
        <taxon>Ferrimonadaceae</taxon>
        <taxon>Paraferrimonas</taxon>
    </lineage>
</organism>
<evidence type="ECO:0000256" key="1">
    <source>
        <dbReference type="SAM" id="Phobius"/>
    </source>
</evidence>
<feature type="transmembrane region" description="Helical" evidence="1">
    <location>
        <begin position="130"/>
        <end position="153"/>
    </location>
</feature>
<evidence type="ECO:0008006" key="4">
    <source>
        <dbReference type="Google" id="ProtNLM"/>
    </source>
</evidence>
<feature type="transmembrane region" description="Helical" evidence="1">
    <location>
        <begin position="29"/>
        <end position="48"/>
    </location>
</feature>